<keyword evidence="4" id="KW-1185">Reference proteome</keyword>
<dbReference type="PANTHER" id="PTHR34883:SF15">
    <property type="entry name" value="EXTRACELLULAR SERINE-RICH PROTEIN"/>
    <property type="match status" value="1"/>
</dbReference>
<proteinExistence type="predicted"/>
<organism evidence="3 4">
    <name type="scientific">Collybia nuda</name>
    <dbReference type="NCBI Taxonomy" id="64659"/>
    <lineage>
        <taxon>Eukaryota</taxon>
        <taxon>Fungi</taxon>
        <taxon>Dikarya</taxon>
        <taxon>Basidiomycota</taxon>
        <taxon>Agaricomycotina</taxon>
        <taxon>Agaricomycetes</taxon>
        <taxon>Agaricomycetidae</taxon>
        <taxon>Agaricales</taxon>
        <taxon>Tricholomatineae</taxon>
        <taxon>Clitocybaceae</taxon>
        <taxon>Collybia</taxon>
    </lineage>
</organism>
<feature type="region of interest" description="Disordered" evidence="1">
    <location>
        <begin position="22"/>
        <end position="43"/>
    </location>
</feature>
<dbReference type="EMBL" id="MU150242">
    <property type="protein sequence ID" value="KAF9466424.1"/>
    <property type="molecule type" value="Genomic_DNA"/>
</dbReference>
<dbReference type="Gene3D" id="2.60.40.420">
    <property type="entry name" value="Cupredoxins - blue copper proteins"/>
    <property type="match status" value="1"/>
</dbReference>
<dbReference type="CDD" id="cd00920">
    <property type="entry name" value="Cupredoxin"/>
    <property type="match status" value="1"/>
</dbReference>
<dbReference type="AlphaFoldDB" id="A0A9P5YD15"/>
<accession>A0A9P5YD15</accession>
<evidence type="ECO:0008006" key="5">
    <source>
        <dbReference type="Google" id="ProtNLM"/>
    </source>
</evidence>
<dbReference type="SUPFAM" id="SSF49503">
    <property type="entry name" value="Cupredoxins"/>
    <property type="match status" value="1"/>
</dbReference>
<dbReference type="InterPro" id="IPR052953">
    <property type="entry name" value="Ser-rich/MCO-related"/>
</dbReference>
<evidence type="ECO:0000313" key="4">
    <source>
        <dbReference type="Proteomes" id="UP000807353"/>
    </source>
</evidence>
<dbReference type="OrthoDB" id="1921208at2759"/>
<reference evidence="3" key="1">
    <citation type="submission" date="2020-11" db="EMBL/GenBank/DDBJ databases">
        <authorList>
            <consortium name="DOE Joint Genome Institute"/>
            <person name="Ahrendt S."/>
            <person name="Riley R."/>
            <person name="Andreopoulos W."/>
            <person name="Labutti K."/>
            <person name="Pangilinan J."/>
            <person name="Ruiz-Duenas F.J."/>
            <person name="Barrasa J.M."/>
            <person name="Sanchez-Garcia M."/>
            <person name="Camarero S."/>
            <person name="Miyauchi S."/>
            <person name="Serrano A."/>
            <person name="Linde D."/>
            <person name="Babiker R."/>
            <person name="Drula E."/>
            <person name="Ayuso-Fernandez I."/>
            <person name="Pacheco R."/>
            <person name="Padilla G."/>
            <person name="Ferreira P."/>
            <person name="Barriuso J."/>
            <person name="Kellner H."/>
            <person name="Castanera R."/>
            <person name="Alfaro M."/>
            <person name="Ramirez L."/>
            <person name="Pisabarro A.G."/>
            <person name="Kuo A."/>
            <person name="Tritt A."/>
            <person name="Lipzen A."/>
            <person name="He G."/>
            <person name="Yan M."/>
            <person name="Ng V."/>
            <person name="Cullen D."/>
            <person name="Martin F."/>
            <person name="Rosso M.-N."/>
            <person name="Henrissat B."/>
            <person name="Hibbett D."/>
            <person name="Martinez A.T."/>
            <person name="Grigoriev I.V."/>
        </authorList>
    </citation>
    <scope>NUCLEOTIDE SEQUENCE</scope>
    <source>
        <strain evidence="3">CBS 247.69</strain>
    </source>
</reference>
<dbReference type="InterPro" id="IPR008972">
    <property type="entry name" value="Cupredoxin"/>
</dbReference>
<evidence type="ECO:0000256" key="2">
    <source>
        <dbReference type="SAM" id="SignalP"/>
    </source>
</evidence>
<dbReference type="Proteomes" id="UP000807353">
    <property type="component" value="Unassembled WGS sequence"/>
</dbReference>
<keyword evidence="2" id="KW-0732">Signal</keyword>
<gene>
    <name evidence="3" type="ORF">BDZ94DRAFT_1251922</name>
</gene>
<sequence length="223" mass="23068">MFVTALAVLLLPAFAAAQYGGPNPTPTSSTPVPAPSAPPDTAGNMNIDVAFNGTFTFHPNNIVAPNGTLVTFWIPDQGFDHSITQSSFDAPCTYLNSSANSTTPGFDSGLHSRMKFTINITDDTKPIWFHCKQILHCGMGMVGSINAPNNTANTFEAFQAAAIKIGNTEVQETDHGFVAGGINAVATGPPVSSTSTSASSASNQFIVGTGFAMIAGVIALVLV</sequence>
<feature type="chain" id="PRO_5040105512" description="Blue (type 1) copper domain-containing protein" evidence="2">
    <location>
        <begin position="18"/>
        <end position="223"/>
    </location>
</feature>
<protein>
    <recommendedName>
        <fullName evidence="5">Blue (type 1) copper domain-containing protein</fullName>
    </recommendedName>
</protein>
<feature type="signal peptide" evidence="2">
    <location>
        <begin position="1"/>
        <end position="17"/>
    </location>
</feature>
<evidence type="ECO:0000313" key="3">
    <source>
        <dbReference type="EMBL" id="KAF9466424.1"/>
    </source>
</evidence>
<evidence type="ECO:0000256" key="1">
    <source>
        <dbReference type="SAM" id="MobiDB-lite"/>
    </source>
</evidence>
<dbReference type="PANTHER" id="PTHR34883">
    <property type="entry name" value="SERINE-RICH PROTEIN, PUTATIVE-RELATED-RELATED"/>
    <property type="match status" value="1"/>
</dbReference>
<name>A0A9P5YD15_9AGAR</name>
<comment type="caution">
    <text evidence="3">The sequence shown here is derived from an EMBL/GenBank/DDBJ whole genome shotgun (WGS) entry which is preliminary data.</text>
</comment>